<dbReference type="Proteomes" id="UP000031036">
    <property type="component" value="Unassembled WGS sequence"/>
</dbReference>
<protein>
    <submittedName>
        <fullName evidence="1">Uncharacterized protein</fullName>
    </submittedName>
</protein>
<dbReference type="STRING" id="6265.A0A0B2VN25"/>
<evidence type="ECO:0000313" key="1">
    <source>
        <dbReference type="EMBL" id="KHN82450.1"/>
    </source>
</evidence>
<sequence length="110" mass="13119">MIADAPGYDSVEQVLAKLKSAIADYELVKNAEVVEQKCRIEREVLRREQEREYEFSKAQDRARREELQRQKQKQEYAFCLKCFIHLWRARIINGHAVMTATRNRIKICDF</sequence>
<keyword evidence="2" id="KW-1185">Reference proteome</keyword>
<evidence type="ECO:0000313" key="2">
    <source>
        <dbReference type="Proteomes" id="UP000031036"/>
    </source>
</evidence>
<name>A0A0B2VN25_TOXCA</name>
<proteinExistence type="predicted"/>
<dbReference type="AlphaFoldDB" id="A0A0B2VN25"/>
<dbReference type="EMBL" id="JPKZ01001359">
    <property type="protein sequence ID" value="KHN82450.1"/>
    <property type="molecule type" value="Genomic_DNA"/>
</dbReference>
<gene>
    <name evidence="1" type="ORF">Tcan_10847</name>
</gene>
<reference evidence="1 2" key="1">
    <citation type="submission" date="2014-11" db="EMBL/GenBank/DDBJ databases">
        <title>Genetic blueprint of the zoonotic pathogen Toxocara canis.</title>
        <authorList>
            <person name="Zhu X.-Q."/>
            <person name="Korhonen P.K."/>
            <person name="Cai H."/>
            <person name="Young N.D."/>
            <person name="Nejsum P."/>
            <person name="von Samson-Himmelstjerna G."/>
            <person name="Boag P.R."/>
            <person name="Tan P."/>
            <person name="Li Q."/>
            <person name="Min J."/>
            <person name="Yang Y."/>
            <person name="Wang X."/>
            <person name="Fang X."/>
            <person name="Hall R.S."/>
            <person name="Hofmann A."/>
            <person name="Sternberg P.W."/>
            <person name="Jex A.R."/>
            <person name="Gasser R.B."/>
        </authorList>
    </citation>
    <scope>NUCLEOTIDE SEQUENCE [LARGE SCALE GENOMIC DNA]</scope>
    <source>
        <strain evidence="1">PN_DK_2014</strain>
    </source>
</reference>
<comment type="caution">
    <text evidence="1">The sequence shown here is derived from an EMBL/GenBank/DDBJ whole genome shotgun (WGS) entry which is preliminary data.</text>
</comment>
<accession>A0A0B2VN25</accession>
<organism evidence="1 2">
    <name type="scientific">Toxocara canis</name>
    <name type="common">Canine roundworm</name>
    <dbReference type="NCBI Taxonomy" id="6265"/>
    <lineage>
        <taxon>Eukaryota</taxon>
        <taxon>Metazoa</taxon>
        <taxon>Ecdysozoa</taxon>
        <taxon>Nematoda</taxon>
        <taxon>Chromadorea</taxon>
        <taxon>Rhabditida</taxon>
        <taxon>Spirurina</taxon>
        <taxon>Ascaridomorpha</taxon>
        <taxon>Ascaridoidea</taxon>
        <taxon>Toxocaridae</taxon>
        <taxon>Toxocara</taxon>
    </lineage>
</organism>